<accession>A0A6G7LP79</accession>
<evidence type="ECO:0008006" key="3">
    <source>
        <dbReference type="Google" id="ProtNLM"/>
    </source>
</evidence>
<dbReference type="KEGG" id="schk:GII14_04985"/>
<dbReference type="Pfam" id="PF11033">
    <property type="entry name" value="ComJ"/>
    <property type="match status" value="1"/>
</dbReference>
<organism evidence="1 2">
    <name type="scientific">Shewanella chilikensis</name>
    <dbReference type="NCBI Taxonomy" id="558541"/>
    <lineage>
        <taxon>Bacteria</taxon>
        <taxon>Pseudomonadati</taxon>
        <taxon>Pseudomonadota</taxon>
        <taxon>Gammaproteobacteria</taxon>
        <taxon>Alteromonadales</taxon>
        <taxon>Shewanellaceae</taxon>
        <taxon>Shewanella</taxon>
    </lineage>
</organism>
<name>A0A6G7LP79_9GAMM</name>
<gene>
    <name evidence="1" type="ORF">GII14_04985</name>
</gene>
<reference evidence="1 2" key="1">
    <citation type="submission" date="2019-11" db="EMBL/GenBank/DDBJ databases">
        <title>Complete Genome Sequence of Shewanella chilikensis Strain DC57, Isolated from Corroded Seal Rings at a floating production facility in Australia.</title>
        <authorList>
            <person name="Salgar-Chaparro S.J."/>
            <person name="Castillo-Villamizar G.A."/>
            <person name="Poehlein A."/>
            <person name="Daniel R."/>
            <person name="Machuca L."/>
        </authorList>
    </citation>
    <scope>NUCLEOTIDE SEQUENCE [LARGE SCALE GENOMIC DNA]</scope>
    <source>
        <strain evidence="1 2">DC57</strain>
    </source>
</reference>
<dbReference type="AlphaFoldDB" id="A0A6G7LP79"/>
<dbReference type="EMBL" id="CP045857">
    <property type="protein sequence ID" value="QIJ03603.1"/>
    <property type="molecule type" value="Genomic_DNA"/>
</dbReference>
<dbReference type="RefSeq" id="WP_165564565.1">
    <property type="nucleotide sequence ID" value="NZ_CP045857.1"/>
</dbReference>
<evidence type="ECO:0000313" key="2">
    <source>
        <dbReference type="Proteomes" id="UP000502117"/>
    </source>
</evidence>
<dbReference type="InterPro" id="IPR038691">
    <property type="entry name" value="ComJ_sf"/>
</dbReference>
<dbReference type="Proteomes" id="UP000502117">
    <property type="component" value="Chromosome"/>
</dbReference>
<dbReference type="InterPro" id="IPR020354">
    <property type="entry name" value="Competence_nuclease_inhibitor"/>
</dbReference>
<sequence>MIKEYSFDLLISHNQVRLENRPFSDGLCDWGKGNLAQGCIIHDGFVVFDSILEGSFGANVYLRVADNFDIDDDCVRCVQTNFLYNKSMPLKISSAFESFVVDVEIEDGNYTLYFEIVEVEEVFYRFTIVDSRGCCSGSKYLKDDDFGGVENMVVKHGKFN</sequence>
<protein>
    <recommendedName>
        <fullName evidence="3">Competence protein</fullName>
    </recommendedName>
</protein>
<proteinExistence type="predicted"/>
<evidence type="ECO:0000313" key="1">
    <source>
        <dbReference type="EMBL" id="QIJ03603.1"/>
    </source>
</evidence>
<dbReference type="GeneID" id="99799165"/>
<dbReference type="Gene3D" id="2.60.34.30">
    <property type="entry name" value="Competence, DNA-entry nuclease inhibitor, ComJ"/>
    <property type="match status" value="1"/>
</dbReference>